<dbReference type="Gene3D" id="1.25.40.180">
    <property type="match status" value="1"/>
</dbReference>
<dbReference type="SUPFAM" id="SSF48371">
    <property type="entry name" value="ARM repeat"/>
    <property type="match status" value="1"/>
</dbReference>
<dbReference type="EMBL" id="BACD03000059">
    <property type="protein sequence ID" value="GAO52082.1"/>
    <property type="molecule type" value="Genomic_DNA"/>
</dbReference>
<comment type="caution">
    <text evidence="6">The sequence shown here is derived from an EMBL/GenBank/DDBJ whole genome shotgun (WGS) entry which is preliminary data.</text>
</comment>
<keyword evidence="7" id="KW-1185">Reference proteome</keyword>
<dbReference type="GO" id="GO:0042274">
    <property type="term" value="P:ribosomal small subunit biogenesis"/>
    <property type="evidence" value="ECO:0007669"/>
    <property type="project" value="TreeGrafter"/>
</dbReference>
<name>A0A0E9NQC8_SAICN</name>
<feature type="compositionally biased region" description="Basic and acidic residues" evidence="4">
    <location>
        <begin position="43"/>
        <end position="54"/>
    </location>
</feature>
<protein>
    <recommendedName>
        <fullName evidence="5">MI domain-containing protein</fullName>
    </recommendedName>
</protein>
<dbReference type="SMART" id="SM00543">
    <property type="entry name" value="MIF4G"/>
    <property type="match status" value="1"/>
</dbReference>
<feature type="compositionally biased region" description="Low complexity" evidence="4">
    <location>
        <begin position="255"/>
        <end position="274"/>
    </location>
</feature>
<evidence type="ECO:0000313" key="7">
    <source>
        <dbReference type="Proteomes" id="UP000033140"/>
    </source>
</evidence>
<comment type="subcellular location">
    <subcellularLocation>
        <location evidence="1">Nucleus</location>
        <location evidence="1">Nucleolus</location>
    </subcellularLocation>
</comment>
<dbReference type="STRING" id="698492.A0A0E9NQC8"/>
<dbReference type="Proteomes" id="UP000033140">
    <property type="component" value="Unassembled WGS sequence"/>
</dbReference>
<dbReference type="InterPro" id="IPR003891">
    <property type="entry name" value="Initiation_fac_eIF4g_MI"/>
</dbReference>
<evidence type="ECO:0000313" key="6">
    <source>
        <dbReference type="EMBL" id="GAO52082.1"/>
    </source>
</evidence>
<evidence type="ECO:0000256" key="1">
    <source>
        <dbReference type="ARBA" id="ARBA00004604"/>
    </source>
</evidence>
<dbReference type="PANTHER" id="PTHR18034:SF4">
    <property type="entry name" value="NUCLEOLAR MIF4G DOMAIN-CONTAINING PROTEIN 1"/>
    <property type="match status" value="1"/>
</dbReference>
<reference evidence="6 7" key="2">
    <citation type="journal article" date="2014" name="J. Gen. Appl. Microbiol.">
        <title>The early diverging ascomycetous budding yeast Saitoella complicata has three histone deacetylases belonging to the Clr6, Hos2, and Rpd3 lineages.</title>
        <authorList>
            <person name="Nishida H."/>
            <person name="Matsumoto T."/>
            <person name="Kondo S."/>
            <person name="Hamamoto M."/>
            <person name="Yoshikawa H."/>
        </authorList>
    </citation>
    <scope>NUCLEOTIDE SEQUENCE [LARGE SCALE GENOMIC DNA]</scope>
    <source>
        <strain evidence="6 7">NRRL Y-17804</strain>
    </source>
</reference>
<evidence type="ECO:0000259" key="5">
    <source>
        <dbReference type="PROSITE" id="PS51366"/>
    </source>
</evidence>
<dbReference type="GO" id="GO:0005730">
    <property type="term" value="C:nucleolus"/>
    <property type="evidence" value="ECO:0007669"/>
    <property type="project" value="UniProtKB-SubCell"/>
</dbReference>
<dbReference type="GO" id="GO:0003723">
    <property type="term" value="F:RNA binding"/>
    <property type="evidence" value="ECO:0007669"/>
    <property type="project" value="InterPro"/>
</dbReference>
<dbReference type="PANTHER" id="PTHR18034">
    <property type="entry name" value="CELL CYCLE CONTROL PROTEIN CWF22-RELATED"/>
    <property type="match status" value="1"/>
</dbReference>
<dbReference type="AlphaFoldDB" id="A0A0E9NQC8"/>
<dbReference type="OMA" id="FMVDILN"/>
<evidence type="ECO:0000256" key="2">
    <source>
        <dbReference type="ARBA" id="ARBA00006856"/>
    </source>
</evidence>
<reference evidence="6 7" key="1">
    <citation type="journal article" date="2011" name="J. Gen. Appl. Microbiol.">
        <title>Draft genome sequencing of the enigmatic yeast Saitoella complicata.</title>
        <authorList>
            <person name="Nishida H."/>
            <person name="Hamamoto M."/>
            <person name="Sugiyama J."/>
        </authorList>
    </citation>
    <scope>NUCLEOTIDE SEQUENCE [LARGE SCALE GENOMIC DNA]</scope>
    <source>
        <strain evidence="6 7">NRRL Y-17804</strain>
    </source>
</reference>
<dbReference type="InterPro" id="IPR050781">
    <property type="entry name" value="CWC22_splicing_factor"/>
</dbReference>
<dbReference type="SMART" id="SM00544">
    <property type="entry name" value="MA3"/>
    <property type="match status" value="1"/>
</dbReference>
<dbReference type="InterPro" id="IPR016024">
    <property type="entry name" value="ARM-type_fold"/>
</dbReference>
<accession>A0A0E9NQC8</accession>
<keyword evidence="3" id="KW-0539">Nucleus</keyword>
<dbReference type="Pfam" id="PF02847">
    <property type="entry name" value="MA3"/>
    <property type="match status" value="1"/>
</dbReference>
<organism evidence="6 7">
    <name type="scientific">Saitoella complicata (strain BCRC 22490 / CBS 7301 / JCM 7358 / NBRC 10748 / NRRL Y-17804)</name>
    <dbReference type="NCBI Taxonomy" id="698492"/>
    <lineage>
        <taxon>Eukaryota</taxon>
        <taxon>Fungi</taxon>
        <taxon>Dikarya</taxon>
        <taxon>Ascomycota</taxon>
        <taxon>Taphrinomycotina</taxon>
        <taxon>Taphrinomycotina incertae sedis</taxon>
        <taxon>Saitoella</taxon>
    </lineage>
</organism>
<evidence type="ECO:0000256" key="4">
    <source>
        <dbReference type="SAM" id="MobiDB-lite"/>
    </source>
</evidence>
<dbReference type="Pfam" id="PF02854">
    <property type="entry name" value="MIF4G"/>
    <property type="match status" value="1"/>
</dbReference>
<sequence length="835" mass="93805">MSKYQTKNTTALPKALREELAALGDGETTTYKKQKKTAVAYASRKEQRKQDRLNAKGPRRPPPKASTAAASSKLTNVPPLKSILKKPVTAPVEAPAPKKQKPKKTREVAPPKTPLERALEENDEEIAYFEKLLRKKSSDRIGEEDFDMLLEGITTANRGMKRKRDEPASAPEEEEEEEEEDFDEEDDDEEESGDEDELDGLEEFDDLGGEEEEGGEDDEGDDSDAESFLGFGEEDDEEVPQLVETKRTRPDPTKPAIDNPALAPAAAPAKYIPPSQRRLMGQQSDAKTEELTRLRRVVNGHFNKLSEANMGSIINEFQALYTAHPRHDVNQSITDLILAIITSRDTLLDTFVILHAGFIAALYRVQGIEFGAFFVQTLVEMYDKHHATAMQTVSTDGNPSGGQGGKACTNLIVLLTELYNLQVVGCTLIYDFIRVFLGDLNELNTELLLKIVRNSGQQLRSDDPTALKDIVLMMQSSINKMDKDKINTRTKFMIETITNLKNNKLKTANATSQLTAEATSRMKKFLGGLVTYKTAKSVDPLRVTLEDIHDVETKGKWWLVGASWKDDGTAGGKLNKNVAVNAVKDVDEGQQATAELLKLAREQRMNTDIRRAIFITLMSAEDYVDACDKLMKLALKKVQEREIPRVLLHCAGNEKAYNPYYTFIAARLCAQHHGIKMTFQFCLWDFFRSMGEQDMGAEDADDFEQVEDVPLRKVVNLAKLYGQIVAEKAIGISILKTLNFVELQSNTKIFLQIFFCTLILHTQRGAPRRKPQAVMDIFVKCKENLTFAQGLEFFLKKHMKKVSVLTDEKEKETVKWGAAIAQDMLSVMTRQKRNF</sequence>
<feature type="compositionally biased region" description="Acidic residues" evidence="4">
    <location>
        <begin position="171"/>
        <end position="225"/>
    </location>
</feature>
<proteinExistence type="inferred from homology"/>
<comment type="similarity">
    <text evidence="2">Belongs to the CWC22 family.</text>
</comment>
<dbReference type="InterPro" id="IPR003890">
    <property type="entry name" value="MIF4G-like_typ-3"/>
</dbReference>
<feature type="compositionally biased region" description="Basic and acidic residues" evidence="4">
    <location>
        <begin position="105"/>
        <end position="120"/>
    </location>
</feature>
<evidence type="ECO:0000256" key="3">
    <source>
        <dbReference type="ARBA" id="ARBA00023242"/>
    </source>
</evidence>
<feature type="region of interest" description="Disordered" evidence="4">
    <location>
        <begin position="153"/>
        <end position="281"/>
    </location>
</feature>
<feature type="region of interest" description="Disordered" evidence="4">
    <location>
        <begin position="23"/>
        <end position="120"/>
    </location>
</feature>
<gene>
    <name evidence="6" type="ORF">G7K_6168-t1</name>
</gene>
<reference evidence="6 7" key="3">
    <citation type="journal article" date="2015" name="Genome Announc.">
        <title>Draft Genome Sequence of the Archiascomycetous Yeast Saitoella complicata.</title>
        <authorList>
            <person name="Yamauchi K."/>
            <person name="Kondo S."/>
            <person name="Hamamoto M."/>
            <person name="Takahashi Y."/>
            <person name="Ogura Y."/>
            <person name="Hayashi T."/>
            <person name="Nishida H."/>
        </authorList>
    </citation>
    <scope>NUCLEOTIDE SEQUENCE [LARGE SCALE GENOMIC DNA]</scope>
    <source>
        <strain evidence="6 7">NRRL Y-17804</strain>
    </source>
</reference>
<dbReference type="PROSITE" id="PS51366">
    <property type="entry name" value="MI"/>
    <property type="match status" value="1"/>
</dbReference>
<feature type="domain" description="MI" evidence="5">
    <location>
        <begin position="608"/>
        <end position="740"/>
    </location>
</feature>